<evidence type="ECO:0000313" key="2">
    <source>
        <dbReference type="Proteomes" id="UP000251853"/>
    </source>
</evidence>
<reference evidence="1 2" key="1">
    <citation type="submission" date="2018-06" db="EMBL/GenBank/DDBJ databases">
        <authorList>
            <consortium name="Pathogen Informatics"/>
            <person name="Doyle S."/>
        </authorList>
    </citation>
    <scope>NUCLEOTIDE SEQUENCE [LARGE SCALE GENOMIC DNA]</scope>
    <source>
        <strain evidence="1 2">NCTC11224</strain>
    </source>
</reference>
<accession>A0A2X2U5Y0</accession>
<keyword evidence="2" id="KW-1185">Reference proteome</keyword>
<dbReference type="EMBL" id="UAVW01000009">
    <property type="protein sequence ID" value="SQB11626.1"/>
    <property type="molecule type" value="Genomic_DNA"/>
</dbReference>
<gene>
    <name evidence="1" type="ORF">NCTC11224_03008</name>
</gene>
<sequence>MKMNVYFTNVLDIGDLYLEKVLFEYDNEPIVFTCKDSNNYRYLCVCDDIIDSHSWIVTKISNEILIDVIQNRISVLSAFETSGNKIIIIDYDFESDDYHYQALNFDDIDEDELPSKNQYLNKIDCFNEYVSLLKEENIDYVYNLDSEVKDLNITVKINSVKHTITEHISLSNYMLMALSNNFCGSPDIAFLDLTQNDNGKETKNESSIDLYTAA</sequence>
<dbReference type="Proteomes" id="UP000251853">
    <property type="component" value="Unassembled WGS sequence"/>
</dbReference>
<name>A0A2X2U5Y0_9FIRM</name>
<dbReference type="RefSeq" id="WP_112482172.1">
    <property type="nucleotide sequence ID" value="NZ_JAIWZC010000001.1"/>
</dbReference>
<dbReference type="AlphaFoldDB" id="A0A2X2U5Y0"/>
<protein>
    <submittedName>
        <fullName evidence="1">Uncharacterized protein</fullName>
    </submittedName>
</protein>
<evidence type="ECO:0000313" key="1">
    <source>
        <dbReference type="EMBL" id="SQB11626.1"/>
    </source>
</evidence>
<proteinExistence type="predicted"/>
<organism evidence="1 2">
    <name type="scientific">Enterocloster clostridioformis</name>
    <dbReference type="NCBI Taxonomy" id="1531"/>
    <lineage>
        <taxon>Bacteria</taxon>
        <taxon>Bacillati</taxon>
        <taxon>Bacillota</taxon>
        <taxon>Clostridia</taxon>
        <taxon>Lachnospirales</taxon>
        <taxon>Lachnospiraceae</taxon>
        <taxon>Enterocloster</taxon>
    </lineage>
</organism>